<protein>
    <recommendedName>
        <fullName evidence="4">Replication protein</fullName>
    </recommendedName>
</protein>
<reference evidence="2 3" key="1">
    <citation type="submission" date="2014-11" db="EMBL/GenBank/DDBJ databases">
        <title>Draft Genome Sequences of Nine Bacillus subtilis Strains that Form Spores with High Heat-Resistance.</title>
        <authorList>
            <person name="Krawcyk A.O."/>
            <person name="Berendsen E.M."/>
            <person name="de Jong A."/>
            <person name="Holsappel S."/>
            <person name="Eijlander R.T."/>
            <person name="Wells-Bennik M."/>
            <person name="Kuipers O.P."/>
        </authorList>
    </citation>
    <scope>NUCLEOTIDE SEQUENCE [LARGE SCALE GENOMIC DNA]</scope>
    <source>
        <strain evidence="2 3">B4067</strain>
    </source>
</reference>
<organism evidence="2 3">
    <name type="scientific">Bacillus subtilis subsp. subtilis</name>
    <dbReference type="NCBI Taxonomy" id="135461"/>
    <lineage>
        <taxon>Bacteria</taxon>
        <taxon>Bacillati</taxon>
        <taxon>Bacillota</taxon>
        <taxon>Bacilli</taxon>
        <taxon>Bacillales</taxon>
        <taxon>Bacillaceae</taxon>
        <taxon>Bacillus</taxon>
    </lineage>
</organism>
<evidence type="ECO:0000313" key="3">
    <source>
        <dbReference type="Proteomes" id="UP000031970"/>
    </source>
</evidence>
<evidence type="ECO:0000256" key="1">
    <source>
        <dbReference type="SAM" id="MobiDB-lite"/>
    </source>
</evidence>
<dbReference type="Proteomes" id="UP000031970">
    <property type="component" value="Unassembled WGS sequence"/>
</dbReference>
<feature type="compositionally biased region" description="Basic and acidic residues" evidence="1">
    <location>
        <begin position="152"/>
        <end position="167"/>
    </location>
</feature>
<dbReference type="EMBL" id="JSXS01000013">
    <property type="protein sequence ID" value="KIL33423.1"/>
    <property type="molecule type" value="Genomic_DNA"/>
</dbReference>
<evidence type="ECO:0008006" key="4">
    <source>
        <dbReference type="Google" id="ProtNLM"/>
    </source>
</evidence>
<accession>A0ABD3ZYV8</accession>
<feature type="region of interest" description="Disordered" evidence="1">
    <location>
        <begin position="24"/>
        <end position="47"/>
    </location>
</feature>
<proteinExistence type="predicted"/>
<feature type="region of interest" description="Disordered" evidence="1">
    <location>
        <begin position="152"/>
        <end position="218"/>
    </location>
</feature>
<name>A0ABD3ZYV8_BACIU</name>
<evidence type="ECO:0000313" key="2">
    <source>
        <dbReference type="EMBL" id="KIL33423.1"/>
    </source>
</evidence>
<sequence length="218" mass="26089">MEKKYRNGRKWEYEYAIRTTPFTEEEKASFKGTNEDEKGEDDHFLRTGFSRPQNEVLKMKSSKPRGNIYNNKKNTHKENTHEYITHLSISEEQKSFLLKYADEIKLDHLKAYEELDGLIDDKYLLNSKFLDCVQKKNVKNFKSYFKKSLDDARKETPKQLREEKKPEWFGSTNEGKQQMSEEELKRLEESKNEMLNTWNDIKNGSTPEGYNFSERKLW</sequence>
<feature type="compositionally biased region" description="Basic and acidic residues" evidence="1">
    <location>
        <begin position="24"/>
        <end position="45"/>
    </location>
</feature>
<feature type="compositionally biased region" description="Basic and acidic residues" evidence="1">
    <location>
        <begin position="182"/>
        <end position="192"/>
    </location>
</feature>
<gene>
    <name evidence="2" type="ORF">B4067_4642</name>
</gene>
<dbReference type="AlphaFoldDB" id="A0ABD3ZYV8"/>
<comment type="caution">
    <text evidence="2">The sequence shown here is derived from an EMBL/GenBank/DDBJ whole genome shotgun (WGS) entry which is preliminary data.</text>
</comment>
<feature type="compositionally biased region" description="Polar residues" evidence="1">
    <location>
        <begin position="194"/>
        <end position="208"/>
    </location>
</feature>